<accession>A0ABT3IW85</accession>
<evidence type="ECO:0000313" key="1">
    <source>
        <dbReference type="EMBL" id="MCW3488246.1"/>
    </source>
</evidence>
<comment type="caution">
    <text evidence="1">The sequence shown here is derived from an EMBL/GenBank/DDBJ whole genome shotgun (WGS) entry which is preliminary data.</text>
</comment>
<gene>
    <name evidence="1" type="ORF">OL497_30405</name>
</gene>
<keyword evidence="2" id="KW-1185">Reference proteome</keyword>
<name>A0ABT3IW85_9BACT</name>
<dbReference type="Proteomes" id="UP001207742">
    <property type="component" value="Unassembled WGS sequence"/>
</dbReference>
<sequence length="103" mass="11222">MKTGTPGSTPHAAKKDKKEFTKGAVAANVFNKLLPIPMIYTAEERRELEKKAQHISSRYFKSADHTATCSVVIVDNAYNIYVHTGNIGAGAVIESYSYSSNAI</sequence>
<dbReference type="EMBL" id="JAPDNS010000002">
    <property type="protein sequence ID" value="MCW3488246.1"/>
    <property type="molecule type" value="Genomic_DNA"/>
</dbReference>
<reference evidence="1 2" key="1">
    <citation type="submission" date="2022-10" db="EMBL/GenBank/DDBJ databases">
        <title>Chitinophaga nivalis PC15 sp. nov., isolated from Pyeongchang county, South Korea.</title>
        <authorList>
            <person name="Trinh H.N."/>
        </authorList>
    </citation>
    <scope>NUCLEOTIDE SEQUENCE [LARGE SCALE GENOMIC DNA]</scope>
    <source>
        <strain evidence="1 2">PC14</strain>
    </source>
</reference>
<proteinExistence type="predicted"/>
<evidence type="ECO:0000313" key="2">
    <source>
        <dbReference type="Proteomes" id="UP001207742"/>
    </source>
</evidence>
<protein>
    <submittedName>
        <fullName evidence="1">Uncharacterized protein</fullName>
    </submittedName>
</protein>
<organism evidence="1 2">
    <name type="scientific">Chitinophaga nivalis</name>
    <dbReference type="NCBI Taxonomy" id="2991709"/>
    <lineage>
        <taxon>Bacteria</taxon>
        <taxon>Pseudomonadati</taxon>
        <taxon>Bacteroidota</taxon>
        <taxon>Chitinophagia</taxon>
        <taxon>Chitinophagales</taxon>
        <taxon>Chitinophagaceae</taxon>
        <taxon>Chitinophaga</taxon>
    </lineage>
</organism>
<dbReference type="RefSeq" id="WP_264735050.1">
    <property type="nucleotide sequence ID" value="NZ_JAPDNR010000001.1"/>
</dbReference>